<dbReference type="Pfam" id="PF01012">
    <property type="entry name" value="ETF"/>
    <property type="match status" value="1"/>
</dbReference>
<sequence length="325" mass="34157">MAEYKNIMVYVETAEENPVKVGLEMLSPAKEHAEKVTAVVIGSGVADAAKKVAEAGADQVICVDSEDYKEYNLDAYATVLTQLVKDENPEAVFIGGTQDGKDIAPAVAAKLGVGCASDVLAVKAEDGEIVYTCPLYGGTVLEDVKIASTPQVATLRSGAFQKVENPSEGEVVAKEVKVPEDVIKAKITESVKEIAETINLEEAEVIVSGGRGMGSKENFALVEELANILGGVVGATRPAIEDGWVSKIHQVGQSGKIVAPKLYIACGISGATQHVSGIMNSGYIVAINKDEDAPIFDVANVGIVGDVMKVLPVMIEEIKKIKDAQ</sequence>
<comment type="caution">
    <text evidence="3">The sequence shown here is derived from an EMBL/GenBank/DDBJ whole genome shotgun (WGS) entry which is preliminary data.</text>
</comment>
<dbReference type="InterPro" id="IPR014729">
    <property type="entry name" value="Rossmann-like_a/b/a_fold"/>
</dbReference>
<dbReference type="Gene3D" id="3.40.50.620">
    <property type="entry name" value="HUPs"/>
    <property type="match status" value="1"/>
</dbReference>
<proteinExistence type="inferred from homology"/>
<comment type="similarity">
    <text evidence="1">Belongs to the ETF alpha-subunit/FixB family.</text>
</comment>
<gene>
    <name evidence="3" type="ORF">AAAU51_02615</name>
</gene>
<feature type="domain" description="Electron transfer flavoprotein alpha/beta-subunit N-terminal" evidence="2">
    <location>
        <begin position="7"/>
        <end position="194"/>
    </location>
</feature>
<dbReference type="InterPro" id="IPR014731">
    <property type="entry name" value="ETF_asu_C"/>
</dbReference>
<protein>
    <submittedName>
        <fullName evidence="3">Electron transfer flavoprotein subunit alpha/FixB family protein</fullName>
    </submittedName>
</protein>
<dbReference type="Proteomes" id="UP001482154">
    <property type="component" value="Unassembled WGS sequence"/>
</dbReference>
<reference evidence="3 4" key="1">
    <citation type="submission" date="2024-04" db="EMBL/GenBank/DDBJ databases">
        <title>Human intestinal bacterial collection.</title>
        <authorList>
            <person name="Pauvert C."/>
            <person name="Hitch T.C.A."/>
            <person name="Clavel T."/>
        </authorList>
    </citation>
    <scope>NUCLEOTIDE SEQUENCE [LARGE SCALE GENOMIC DNA]</scope>
    <source>
        <strain evidence="3 4">CLA-AA-H249</strain>
    </source>
</reference>
<name>A0ABV1IS72_9FIRM</name>
<evidence type="ECO:0000313" key="3">
    <source>
        <dbReference type="EMBL" id="MEQ2710068.1"/>
    </source>
</evidence>
<dbReference type="EMBL" id="JBBNIN010000003">
    <property type="protein sequence ID" value="MEQ2710068.1"/>
    <property type="molecule type" value="Genomic_DNA"/>
</dbReference>
<accession>A0ABV1IS72</accession>
<evidence type="ECO:0000256" key="1">
    <source>
        <dbReference type="ARBA" id="ARBA00005817"/>
    </source>
</evidence>
<dbReference type="SMART" id="SM00893">
    <property type="entry name" value="ETF"/>
    <property type="match status" value="1"/>
</dbReference>
<organism evidence="3 4">
    <name type="scientific">Anaerostipes amylophilus</name>
    <dbReference type="NCBI Taxonomy" id="2981779"/>
    <lineage>
        <taxon>Bacteria</taxon>
        <taxon>Bacillati</taxon>
        <taxon>Bacillota</taxon>
        <taxon>Clostridia</taxon>
        <taxon>Lachnospirales</taxon>
        <taxon>Lachnospiraceae</taxon>
        <taxon>Anaerostipes</taxon>
    </lineage>
</organism>
<evidence type="ECO:0000259" key="2">
    <source>
        <dbReference type="SMART" id="SM00893"/>
    </source>
</evidence>
<keyword evidence="4" id="KW-1185">Reference proteome</keyword>
<dbReference type="RefSeq" id="WP_329965173.1">
    <property type="nucleotide sequence ID" value="NZ_JBBNIN010000003.1"/>
</dbReference>
<dbReference type="Gene3D" id="3.40.50.1220">
    <property type="entry name" value="TPP-binding domain"/>
    <property type="match status" value="1"/>
</dbReference>
<dbReference type="PIRSF" id="PIRSF000089">
    <property type="entry name" value="Electra_flavoP_a"/>
    <property type="match status" value="1"/>
</dbReference>
<dbReference type="SUPFAM" id="SSF52402">
    <property type="entry name" value="Adenine nucleotide alpha hydrolases-like"/>
    <property type="match status" value="1"/>
</dbReference>
<dbReference type="SUPFAM" id="SSF52467">
    <property type="entry name" value="DHS-like NAD/FAD-binding domain"/>
    <property type="match status" value="1"/>
</dbReference>
<dbReference type="InterPro" id="IPR029035">
    <property type="entry name" value="DHS-like_NAD/FAD-binding_dom"/>
</dbReference>
<evidence type="ECO:0000313" key="4">
    <source>
        <dbReference type="Proteomes" id="UP001482154"/>
    </source>
</evidence>
<dbReference type="InterPro" id="IPR001308">
    <property type="entry name" value="ETF_a/FixB"/>
</dbReference>
<dbReference type="InterPro" id="IPR014730">
    <property type="entry name" value="ETF_a/b_N"/>
</dbReference>
<dbReference type="InterPro" id="IPR033947">
    <property type="entry name" value="ETF_alpha_N"/>
</dbReference>
<dbReference type="CDD" id="cd01715">
    <property type="entry name" value="ETF_alpha"/>
    <property type="match status" value="1"/>
</dbReference>
<dbReference type="Pfam" id="PF00766">
    <property type="entry name" value="ETF_alpha"/>
    <property type="match status" value="1"/>
</dbReference>
<dbReference type="PANTHER" id="PTHR43153:SF1">
    <property type="entry name" value="ELECTRON TRANSFER FLAVOPROTEIN SUBUNIT ALPHA, MITOCHONDRIAL"/>
    <property type="match status" value="1"/>
</dbReference>
<dbReference type="PANTHER" id="PTHR43153">
    <property type="entry name" value="ELECTRON TRANSFER FLAVOPROTEIN ALPHA"/>
    <property type="match status" value="1"/>
</dbReference>